<sequence>MLHCFVRFLMLPFLSLALVVFPWFRPLKKYHSPRCYHLLRLVFYLIFLLMVFLPNHLDTGKFNKVPPHTGVEDCILCGLKDRQHKRKVLERKFWRGDDAALLHEALFSVGIVLAFGNLAYFYQQSSRLGSFQVSMSRMVLQSAYFMGFCLIVITTSAIAPTRMYEFYDGMKRNDKGGNTRTQWSTFSTFGNSFHTLFWGMFGVSPAESTNVVIKILSPEEGVTEGTGTALFAFYEIIMIISLVESPVLVIDTNEDVTAFSYRDAQMRRPPDLDILHPADLVNPRANRL</sequence>
<gene>
    <name evidence="5" type="ORF">JTE90_006309</name>
</gene>
<proteinExistence type="predicted"/>
<dbReference type="Proteomes" id="UP000827092">
    <property type="component" value="Unassembled WGS sequence"/>
</dbReference>
<keyword evidence="4" id="KW-1133">Transmembrane helix</keyword>
<protein>
    <submittedName>
        <fullName evidence="5">Uncharacterized protein</fullName>
    </submittedName>
</protein>
<feature type="transmembrane region" description="Helical" evidence="4">
    <location>
        <begin position="143"/>
        <end position="164"/>
    </location>
</feature>
<dbReference type="PANTHER" id="PTHR10117:SF80">
    <property type="entry name" value="TRANSIENT-RECEPTOR-POTENTIAL-LIKE PROTEIN"/>
    <property type="match status" value="1"/>
</dbReference>
<keyword evidence="6" id="KW-1185">Reference proteome</keyword>
<evidence type="ECO:0000256" key="1">
    <source>
        <dbReference type="ARBA" id="ARBA00022448"/>
    </source>
</evidence>
<evidence type="ECO:0000256" key="2">
    <source>
        <dbReference type="ARBA" id="ARBA00023065"/>
    </source>
</evidence>
<feature type="transmembrane region" description="Helical" evidence="4">
    <location>
        <begin position="36"/>
        <end position="53"/>
    </location>
</feature>
<dbReference type="InterPro" id="IPR002153">
    <property type="entry name" value="TRPC_channel"/>
</dbReference>
<keyword evidence="2" id="KW-0406">Ion transport</keyword>
<keyword evidence="1" id="KW-0813">Transport</keyword>
<evidence type="ECO:0000256" key="3">
    <source>
        <dbReference type="ARBA" id="ARBA00023303"/>
    </source>
</evidence>
<dbReference type="GO" id="GO:0007338">
    <property type="term" value="P:single fertilization"/>
    <property type="evidence" value="ECO:0007669"/>
    <property type="project" value="TreeGrafter"/>
</dbReference>
<dbReference type="AlphaFoldDB" id="A0AAV6U1W4"/>
<dbReference type="GO" id="GO:0005886">
    <property type="term" value="C:plasma membrane"/>
    <property type="evidence" value="ECO:0007669"/>
    <property type="project" value="TreeGrafter"/>
</dbReference>
<name>A0AAV6U1W4_9ARAC</name>
<evidence type="ECO:0000313" key="6">
    <source>
        <dbReference type="Proteomes" id="UP000827092"/>
    </source>
</evidence>
<dbReference type="GO" id="GO:0051480">
    <property type="term" value="P:regulation of cytosolic calcium ion concentration"/>
    <property type="evidence" value="ECO:0007669"/>
    <property type="project" value="TreeGrafter"/>
</dbReference>
<feature type="transmembrane region" description="Helical" evidence="4">
    <location>
        <begin position="6"/>
        <end position="24"/>
    </location>
</feature>
<comment type="caution">
    <text evidence="5">The sequence shown here is derived from an EMBL/GenBank/DDBJ whole genome shotgun (WGS) entry which is preliminary data.</text>
</comment>
<dbReference type="GO" id="GO:0070679">
    <property type="term" value="F:inositol 1,4,5 trisphosphate binding"/>
    <property type="evidence" value="ECO:0007669"/>
    <property type="project" value="TreeGrafter"/>
</dbReference>
<dbReference type="GO" id="GO:0015279">
    <property type="term" value="F:store-operated calcium channel activity"/>
    <property type="evidence" value="ECO:0007669"/>
    <property type="project" value="TreeGrafter"/>
</dbReference>
<keyword evidence="3" id="KW-0407">Ion channel</keyword>
<organism evidence="5 6">
    <name type="scientific">Oedothorax gibbosus</name>
    <dbReference type="NCBI Taxonomy" id="931172"/>
    <lineage>
        <taxon>Eukaryota</taxon>
        <taxon>Metazoa</taxon>
        <taxon>Ecdysozoa</taxon>
        <taxon>Arthropoda</taxon>
        <taxon>Chelicerata</taxon>
        <taxon>Arachnida</taxon>
        <taxon>Araneae</taxon>
        <taxon>Araneomorphae</taxon>
        <taxon>Entelegynae</taxon>
        <taxon>Araneoidea</taxon>
        <taxon>Linyphiidae</taxon>
        <taxon>Erigoninae</taxon>
        <taxon>Oedothorax</taxon>
    </lineage>
</organism>
<feature type="transmembrane region" description="Helical" evidence="4">
    <location>
        <begin position="100"/>
        <end position="122"/>
    </location>
</feature>
<keyword evidence="4" id="KW-0472">Membrane</keyword>
<dbReference type="EMBL" id="JAFNEN010000713">
    <property type="protein sequence ID" value="KAG8178170.1"/>
    <property type="molecule type" value="Genomic_DNA"/>
</dbReference>
<evidence type="ECO:0000256" key="4">
    <source>
        <dbReference type="SAM" id="Phobius"/>
    </source>
</evidence>
<accession>A0AAV6U1W4</accession>
<keyword evidence="4" id="KW-0812">Transmembrane</keyword>
<dbReference type="GO" id="GO:0034703">
    <property type="term" value="C:cation channel complex"/>
    <property type="evidence" value="ECO:0007669"/>
    <property type="project" value="TreeGrafter"/>
</dbReference>
<dbReference type="PANTHER" id="PTHR10117">
    <property type="entry name" value="TRANSIENT RECEPTOR POTENTIAL CHANNEL"/>
    <property type="match status" value="1"/>
</dbReference>
<reference evidence="5 6" key="1">
    <citation type="journal article" date="2022" name="Nat. Ecol. Evol.">
        <title>A masculinizing supergene underlies an exaggerated male reproductive morph in a spider.</title>
        <authorList>
            <person name="Hendrickx F."/>
            <person name="De Corte Z."/>
            <person name="Sonet G."/>
            <person name="Van Belleghem S.M."/>
            <person name="Kostlbacher S."/>
            <person name="Vangestel C."/>
        </authorList>
    </citation>
    <scope>NUCLEOTIDE SEQUENCE [LARGE SCALE GENOMIC DNA]</scope>
    <source>
        <strain evidence="5">W744_W776</strain>
    </source>
</reference>
<evidence type="ECO:0000313" key="5">
    <source>
        <dbReference type="EMBL" id="KAG8178170.1"/>
    </source>
</evidence>